<feature type="compositionally biased region" description="Basic and acidic residues" evidence="1">
    <location>
        <begin position="1"/>
        <end position="24"/>
    </location>
</feature>
<evidence type="ECO:0000256" key="2">
    <source>
        <dbReference type="SAM" id="Phobius"/>
    </source>
</evidence>
<feature type="region of interest" description="Disordered" evidence="1">
    <location>
        <begin position="61"/>
        <end position="121"/>
    </location>
</feature>
<feature type="region of interest" description="Disordered" evidence="1">
    <location>
        <begin position="1"/>
        <end position="34"/>
    </location>
</feature>
<dbReference type="Proteomes" id="UP000996601">
    <property type="component" value="Unassembled WGS sequence"/>
</dbReference>
<feature type="compositionally biased region" description="Polar residues" evidence="1">
    <location>
        <begin position="68"/>
        <end position="96"/>
    </location>
</feature>
<feature type="transmembrane region" description="Helical" evidence="2">
    <location>
        <begin position="35"/>
        <end position="55"/>
    </location>
</feature>
<gene>
    <name evidence="3" type="ORF">GB927_016565</name>
</gene>
<dbReference type="EMBL" id="WHSB02000005">
    <property type="protein sequence ID" value="MCQ4631666.1"/>
    <property type="molecule type" value="Genomic_DNA"/>
</dbReference>
<sequence>MSHQKDERGDPISRTHDPVRKDFSAAETRQGGRGFPVLAVLGTSLALVVVVWAVVELWGNYIDPSPENARQTTTTSGEPTQDTIDNSVPGATQTVPTDRDPTPESGTGGESQTVTPDGTSN</sequence>
<keyword evidence="2" id="KW-0472">Membrane</keyword>
<name>A0ABT1R921_9HYPH</name>
<organism evidence="3 4">
    <name type="scientific">Shinella lacus</name>
    <dbReference type="NCBI Taxonomy" id="2654216"/>
    <lineage>
        <taxon>Bacteria</taxon>
        <taxon>Pseudomonadati</taxon>
        <taxon>Pseudomonadota</taxon>
        <taxon>Alphaproteobacteria</taxon>
        <taxon>Hyphomicrobiales</taxon>
        <taxon>Rhizobiaceae</taxon>
        <taxon>Shinella</taxon>
    </lineage>
</organism>
<feature type="compositionally biased region" description="Polar residues" evidence="1">
    <location>
        <begin position="110"/>
        <end position="121"/>
    </location>
</feature>
<comment type="caution">
    <text evidence="3">The sequence shown here is derived from an EMBL/GenBank/DDBJ whole genome shotgun (WGS) entry which is preliminary data.</text>
</comment>
<protein>
    <submittedName>
        <fullName evidence="3">Uncharacterized protein</fullName>
    </submittedName>
</protein>
<evidence type="ECO:0000313" key="3">
    <source>
        <dbReference type="EMBL" id="MCQ4631666.1"/>
    </source>
</evidence>
<keyword evidence="2" id="KW-0812">Transmembrane</keyword>
<evidence type="ECO:0000256" key="1">
    <source>
        <dbReference type="SAM" id="MobiDB-lite"/>
    </source>
</evidence>
<accession>A0ABT1R921</accession>
<reference evidence="3" key="1">
    <citation type="submission" date="2021-07" db="EMBL/GenBank/DDBJ databases">
        <title>Shinella sp. nov., a novel member of the genus Shinella from water.</title>
        <authorList>
            <person name="Deng Y."/>
        </authorList>
    </citation>
    <scope>NUCLEOTIDE SEQUENCE</scope>
    <source>
        <strain evidence="3">CPCC 100929</strain>
    </source>
</reference>
<evidence type="ECO:0000313" key="4">
    <source>
        <dbReference type="Proteomes" id="UP000996601"/>
    </source>
</evidence>
<proteinExistence type="predicted"/>
<dbReference type="RefSeq" id="WP_256118282.1">
    <property type="nucleotide sequence ID" value="NZ_WHSB02000005.1"/>
</dbReference>
<keyword evidence="2" id="KW-1133">Transmembrane helix</keyword>
<keyword evidence="4" id="KW-1185">Reference proteome</keyword>